<keyword evidence="3" id="KW-1185">Reference proteome</keyword>
<dbReference type="Gene3D" id="1.10.167.10">
    <property type="entry name" value="Regulator of G-protein Signalling 4, domain 2"/>
    <property type="match status" value="1"/>
</dbReference>
<protein>
    <submittedName>
        <fullName evidence="2">Uncharacterized protein</fullName>
    </submittedName>
</protein>
<dbReference type="AlphaFoldDB" id="A0A1M7P9S9"/>
<feature type="region of interest" description="Disordered" evidence="1">
    <location>
        <begin position="374"/>
        <end position="447"/>
    </location>
</feature>
<dbReference type="STRING" id="735517.SAMN05444272_4246"/>
<dbReference type="InterPro" id="IPR036305">
    <property type="entry name" value="RGS_sf"/>
</dbReference>
<feature type="region of interest" description="Disordered" evidence="1">
    <location>
        <begin position="523"/>
        <end position="543"/>
    </location>
</feature>
<feature type="region of interest" description="Disordered" evidence="1">
    <location>
        <begin position="260"/>
        <end position="293"/>
    </location>
</feature>
<evidence type="ECO:0000256" key="1">
    <source>
        <dbReference type="SAM" id="MobiDB-lite"/>
    </source>
</evidence>
<proteinExistence type="predicted"/>
<evidence type="ECO:0000313" key="3">
    <source>
        <dbReference type="Proteomes" id="UP000186002"/>
    </source>
</evidence>
<feature type="region of interest" description="Disordered" evidence="1">
    <location>
        <begin position="791"/>
        <end position="829"/>
    </location>
</feature>
<feature type="compositionally biased region" description="Gly residues" evidence="1">
    <location>
        <begin position="434"/>
        <end position="447"/>
    </location>
</feature>
<sequence>MTTFGNINYPDEIADIYQSNRALFDLFARYFSGGHFDENLSFLRAVYSGARWEDIYRDYILVDSARRINISGDLRERLTEIVQTDPFDQGEWTTQLRHAINEIESMVNSSAQLTNFWKSDEFWDFHQNNGGDENDFRYPSRLEAFIRSFSRDRWTAETLAEAKDLLAREGMNLTPKQLVERLEAEGRIQAKVIYDPNAAALALGTQNVAALQEFMGKYGPGNFSWEQNLTLAQECLAKLNRTETPEAFIDRLIAGGFIRDKRPNAQAQGTEGGDDDNNQGGDDDRSDGAGGGNGRLTLSEFMLRLPPTAEAVIQRSLPAISQLLVVEGDEDGATGLARDLAGELRDMADLQEGETFDIYELLDYILQFARRMGQPADAGSDGGGDDGDSDGDSVESFRMSGYRPVSLETFLDTTGGGSDDSDDGSDSSDSSDGGDSGPGAGGAGNGGLSLNEFIRRLPSHVDAHIEARMGDISWAIGEGNNALIASNIAELMEYILQNADPEDARQVRRAELEAYIRRIAGNRAGNQNGNTGTNTETDTRDPGELTLTDFMLRLPNDIEVLTRPNMGGIREALAADNEDGATGLARDLAAELRNMAGIREGETFDIYALVSYILDLGRRQNQQAGQDGEDVREAGDGATDAGDERVSLSEFIRQLPASADGHIQARMEDISWAIGQGNNALVTRNVQELMNYMLEHSAPGIVEQVDVYELQAYILKIARNMRGRQDGGTGPGNPPGGGNGGGGDDGSDDGSNGGNGGNGGSGPTFREAERTLSMDVDDFLNDDPEEIRRAQARGQAGAQANAQASGQAQEQANAQNGEAQPPRTTPVGNTPLLQLIRNARHLEGTQVALQGMRRVRDALINRDVNAARVAARDLASELLGGPRAEPHLQGIFQQEVREVTTTILQEINGALSEDEKKPRAAARGTDEPDPRNGPRRGPDGGNPGAGAANGGTGNGAPNGGANGGAQQPPAGGYDRATMDRMERQMRERSQEDRRGNQDLGTYAASEIRAITQLIIASQMKAAQQRAEALSKMLQSSNGEAPPMTRDEILRLAFGKAKPKSAAAKEGGAGGDEANDVTAQLIKVVNWDNFCEVYEIDPGEIEEIKKVARKAVKDTDQAKTACKDILSRRNAKAKVKIKNGRYLAEAIVHAMRMKQERQILRKPLKMSDIPDDE</sequence>
<feature type="region of interest" description="Disordered" evidence="1">
    <location>
        <begin position="908"/>
        <end position="975"/>
    </location>
</feature>
<feature type="compositionally biased region" description="Basic and acidic residues" evidence="1">
    <location>
        <begin position="913"/>
        <end position="938"/>
    </location>
</feature>
<name>A0A1M7P9S9_9HYPH</name>
<gene>
    <name evidence="2" type="ORF">SAMN05444272_4246</name>
</gene>
<dbReference type="SUPFAM" id="SSF48097">
    <property type="entry name" value="Regulator of G-protein signaling, RGS"/>
    <property type="match status" value="1"/>
</dbReference>
<feature type="compositionally biased region" description="Gly residues" evidence="1">
    <location>
        <begin position="939"/>
        <end position="963"/>
    </location>
</feature>
<organism evidence="2 3">
    <name type="scientific">Roseibium suaedae</name>
    <dbReference type="NCBI Taxonomy" id="735517"/>
    <lineage>
        <taxon>Bacteria</taxon>
        <taxon>Pseudomonadati</taxon>
        <taxon>Pseudomonadota</taxon>
        <taxon>Alphaproteobacteria</taxon>
        <taxon>Hyphomicrobiales</taxon>
        <taxon>Stappiaceae</taxon>
        <taxon>Roseibium</taxon>
    </lineage>
</organism>
<reference evidence="2 3" key="1">
    <citation type="submission" date="2016-11" db="EMBL/GenBank/DDBJ databases">
        <authorList>
            <person name="Jaros S."/>
            <person name="Januszkiewicz K."/>
            <person name="Wedrychowicz H."/>
        </authorList>
    </citation>
    <scope>NUCLEOTIDE SEQUENCE [LARGE SCALE GENOMIC DNA]</scope>
    <source>
        <strain evidence="2 3">DSM 22153</strain>
    </source>
</reference>
<dbReference type="InterPro" id="IPR044926">
    <property type="entry name" value="RGS_subdomain_2"/>
</dbReference>
<feature type="region of interest" description="Disordered" evidence="1">
    <location>
        <begin position="621"/>
        <end position="644"/>
    </location>
</feature>
<accession>A0A1M7P9S9</accession>
<dbReference type="Proteomes" id="UP000186002">
    <property type="component" value="Unassembled WGS sequence"/>
</dbReference>
<evidence type="ECO:0000313" key="2">
    <source>
        <dbReference type="EMBL" id="SHN13486.1"/>
    </source>
</evidence>
<feature type="compositionally biased region" description="Low complexity" evidence="1">
    <location>
        <begin position="523"/>
        <end position="536"/>
    </location>
</feature>
<feature type="compositionally biased region" description="Gly residues" evidence="1">
    <location>
        <begin position="751"/>
        <end position="762"/>
    </location>
</feature>
<feature type="compositionally biased region" description="Low complexity" evidence="1">
    <location>
        <begin position="792"/>
        <end position="820"/>
    </location>
</feature>
<feature type="compositionally biased region" description="Gly residues" evidence="1">
    <location>
        <begin position="726"/>
        <end position="744"/>
    </location>
</feature>
<feature type="compositionally biased region" description="Acidic residues" evidence="1">
    <location>
        <begin position="383"/>
        <end position="393"/>
    </location>
</feature>
<dbReference type="EMBL" id="FRBW01000006">
    <property type="protein sequence ID" value="SHN13486.1"/>
    <property type="molecule type" value="Genomic_DNA"/>
</dbReference>
<feature type="region of interest" description="Disordered" evidence="1">
    <location>
        <begin position="724"/>
        <end position="766"/>
    </location>
</feature>